<evidence type="ECO:0000313" key="2">
    <source>
        <dbReference type="Proteomes" id="UP000760860"/>
    </source>
</evidence>
<organism evidence="1 2">
    <name type="scientific">Phytophthora cactorum</name>
    <dbReference type="NCBI Taxonomy" id="29920"/>
    <lineage>
        <taxon>Eukaryota</taxon>
        <taxon>Sar</taxon>
        <taxon>Stramenopiles</taxon>
        <taxon>Oomycota</taxon>
        <taxon>Peronosporomycetes</taxon>
        <taxon>Peronosporales</taxon>
        <taxon>Peronosporaceae</taxon>
        <taxon>Phytophthora</taxon>
    </lineage>
</organism>
<dbReference type="AlphaFoldDB" id="A0A8T1GWZ3"/>
<dbReference type="Proteomes" id="UP000760860">
    <property type="component" value="Unassembled WGS sequence"/>
</dbReference>
<name>A0A8T1GWZ3_9STRA</name>
<protein>
    <submittedName>
        <fullName evidence="1">Uncharacterized protein</fullName>
    </submittedName>
</protein>
<gene>
    <name evidence="1" type="ORF">PC129_g23564</name>
</gene>
<sequence length="105" mass="10091">MEMMRSILMTTGSALELALLGSTQMRCVGAGIGGANAWIDGDADGDVGVDGDADMDTDSVDDIAGGAGVGVAAAGVNGKPGVTGMIEAVVGAGVDGGVDAVVDDY</sequence>
<dbReference type="VEuPathDB" id="FungiDB:PC110_g22844"/>
<comment type="caution">
    <text evidence="1">The sequence shown here is derived from an EMBL/GenBank/DDBJ whole genome shotgun (WGS) entry which is preliminary data.</text>
</comment>
<proteinExistence type="predicted"/>
<evidence type="ECO:0000313" key="1">
    <source>
        <dbReference type="EMBL" id="KAG3201328.1"/>
    </source>
</evidence>
<accession>A0A8T1GWZ3</accession>
<reference evidence="1" key="1">
    <citation type="submission" date="2018-05" db="EMBL/GenBank/DDBJ databases">
        <title>Effector identification in a new, highly contiguous assembly of the strawberry crown rot pathogen Phytophthora cactorum.</title>
        <authorList>
            <person name="Armitage A.D."/>
            <person name="Nellist C.F."/>
            <person name="Bates H."/>
            <person name="Vickerstaff R.J."/>
            <person name="Harrison R.J."/>
        </authorList>
    </citation>
    <scope>NUCLEOTIDE SEQUENCE</scope>
    <source>
        <strain evidence="1">P421</strain>
    </source>
</reference>
<dbReference type="EMBL" id="RCMV01002765">
    <property type="protein sequence ID" value="KAG3201328.1"/>
    <property type="molecule type" value="Genomic_DNA"/>
</dbReference>